<dbReference type="AlphaFoldDB" id="A0A2Y8ZPE1"/>
<dbReference type="RefSeq" id="WP_109684366.1">
    <property type="nucleotide sequence ID" value="NZ_QGDN01000001.1"/>
</dbReference>
<keyword evidence="6" id="KW-1185">Reference proteome</keyword>
<evidence type="ECO:0000256" key="3">
    <source>
        <dbReference type="SAM" id="MobiDB-lite"/>
    </source>
</evidence>
<evidence type="ECO:0000256" key="2">
    <source>
        <dbReference type="ARBA" id="ARBA00023002"/>
    </source>
</evidence>
<evidence type="ECO:0000256" key="1">
    <source>
        <dbReference type="ARBA" id="ARBA00007118"/>
    </source>
</evidence>
<name>A0A2Y8ZPE1_9MICO</name>
<evidence type="ECO:0000259" key="4">
    <source>
        <dbReference type="Pfam" id="PF00881"/>
    </source>
</evidence>
<evidence type="ECO:0000313" key="6">
    <source>
        <dbReference type="Proteomes" id="UP000250028"/>
    </source>
</evidence>
<dbReference type="InterPro" id="IPR000415">
    <property type="entry name" value="Nitroreductase-like"/>
</dbReference>
<dbReference type="PANTHER" id="PTHR43673:SF10">
    <property type="entry name" value="NADH DEHYDROGENASE_NAD(P)H NITROREDUCTASE XCC3605-RELATED"/>
    <property type="match status" value="1"/>
</dbReference>
<dbReference type="SUPFAM" id="SSF55469">
    <property type="entry name" value="FMN-dependent nitroreductase-like"/>
    <property type="match status" value="1"/>
</dbReference>
<dbReference type="OrthoDB" id="3358989at2"/>
<dbReference type="Pfam" id="PF00881">
    <property type="entry name" value="Nitroreductase"/>
    <property type="match status" value="1"/>
</dbReference>
<dbReference type="Gene3D" id="3.40.109.10">
    <property type="entry name" value="NADH Oxidase"/>
    <property type="match status" value="1"/>
</dbReference>
<dbReference type="GO" id="GO:0016491">
    <property type="term" value="F:oxidoreductase activity"/>
    <property type="evidence" value="ECO:0007669"/>
    <property type="project" value="UniProtKB-KW"/>
</dbReference>
<keyword evidence="2" id="KW-0560">Oxidoreductase</keyword>
<proteinExistence type="inferred from homology"/>
<protein>
    <submittedName>
        <fullName evidence="5">Nitroreductase</fullName>
    </submittedName>
</protein>
<feature type="region of interest" description="Disordered" evidence="3">
    <location>
        <begin position="174"/>
        <end position="207"/>
    </location>
</feature>
<dbReference type="Proteomes" id="UP000250028">
    <property type="component" value="Unassembled WGS sequence"/>
</dbReference>
<evidence type="ECO:0000313" key="5">
    <source>
        <dbReference type="EMBL" id="SSA33704.1"/>
    </source>
</evidence>
<comment type="similarity">
    <text evidence="1">Belongs to the nitroreductase family.</text>
</comment>
<dbReference type="InterPro" id="IPR029479">
    <property type="entry name" value="Nitroreductase"/>
</dbReference>
<gene>
    <name evidence="5" type="ORF">SAMN04489750_0990</name>
</gene>
<sequence>MELKDAIRKRRMIRKYDPDRQVPPEVLSEIARLSLRAPSAGFSQGWDFLALQGSERDPFWAAMASENWPGSWLAGVRSAPTLIVCLSDKSTYLKRYQEKDKPFQDGEEKHWPVFYWDVDTGMAAMLMLLLAVDADLGALFFGVQVEDLPAVRSALGIPQDRNIVGVVALGYSAEEKSTGSPRKRARRGVDEVFHSGRFGSPFSPQKP</sequence>
<dbReference type="EMBL" id="UESZ01000001">
    <property type="protein sequence ID" value="SSA33704.1"/>
    <property type="molecule type" value="Genomic_DNA"/>
</dbReference>
<feature type="domain" description="Nitroreductase" evidence="4">
    <location>
        <begin position="7"/>
        <end position="171"/>
    </location>
</feature>
<organism evidence="5 6">
    <name type="scientific">Branchiibius hedensis</name>
    <dbReference type="NCBI Taxonomy" id="672460"/>
    <lineage>
        <taxon>Bacteria</taxon>
        <taxon>Bacillati</taxon>
        <taxon>Actinomycetota</taxon>
        <taxon>Actinomycetes</taxon>
        <taxon>Micrococcales</taxon>
        <taxon>Dermacoccaceae</taxon>
        <taxon>Branchiibius</taxon>
    </lineage>
</organism>
<dbReference type="CDD" id="cd02062">
    <property type="entry name" value="Nitro_FMN_reductase"/>
    <property type="match status" value="1"/>
</dbReference>
<accession>A0A2Y8ZPE1</accession>
<dbReference type="PANTHER" id="PTHR43673">
    <property type="entry name" value="NAD(P)H NITROREDUCTASE YDGI-RELATED"/>
    <property type="match status" value="1"/>
</dbReference>
<reference evidence="6" key="1">
    <citation type="submission" date="2016-10" db="EMBL/GenBank/DDBJ databases">
        <authorList>
            <person name="Varghese N."/>
            <person name="Submissions S."/>
        </authorList>
    </citation>
    <scope>NUCLEOTIDE SEQUENCE [LARGE SCALE GENOMIC DNA]</scope>
    <source>
        <strain evidence="6">DSM 22951</strain>
    </source>
</reference>